<dbReference type="InterPro" id="IPR011990">
    <property type="entry name" value="TPR-like_helical_dom_sf"/>
</dbReference>
<organism evidence="2 3">
    <name type="scientific">Cylicostephanus goldi</name>
    <name type="common">Nematode worm</name>
    <dbReference type="NCBI Taxonomy" id="71465"/>
    <lineage>
        <taxon>Eukaryota</taxon>
        <taxon>Metazoa</taxon>
        <taxon>Ecdysozoa</taxon>
        <taxon>Nematoda</taxon>
        <taxon>Chromadorea</taxon>
        <taxon>Rhabditida</taxon>
        <taxon>Rhabditina</taxon>
        <taxon>Rhabditomorpha</taxon>
        <taxon>Strongyloidea</taxon>
        <taxon>Strongylidae</taxon>
        <taxon>Cylicostephanus</taxon>
    </lineage>
</organism>
<feature type="non-terminal residue" evidence="2">
    <location>
        <position position="145"/>
    </location>
</feature>
<accession>A0A3P7NLM4</accession>
<feature type="domain" description="Prolyl 4-hydroxylase peptide-substrate-binding" evidence="1">
    <location>
        <begin position="14"/>
        <end position="102"/>
    </location>
</feature>
<evidence type="ECO:0000313" key="2">
    <source>
        <dbReference type="EMBL" id="VDN36498.1"/>
    </source>
</evidence>
<evidence type="ECO:0000313" key="3">
    <source>
        <dbReference type="Proteomes" id="UP000271889"/>
    </source>
</evidence>
<reference evidence="2 3" key="1">
    <citation type="submission" date="2018-11" db="EMBL/GenBank/DDBJ databases">
        <authorList>
            <consortium name="Pathogen Informatics"/>
        </authorList>
    </citation>
    <scope>NUCLEOTIDE SEQUENCE [LARGE SCALE GENOMIC DNA]</scope>
</reference>
<protein>
    <recommendedName>
        <fullName evidence="1">Prolyl 4-hydroxylase peptide-substrate-binding domain-containing protein</fullName>
    </recommendedName>
</protein>
<evidence type="ECO:0000259" key="1">
    <source>
        <dbReference type="Pfam" id="PF23558"/>
    </source>
</evidence>
<dbReference type="Pfam" id="PF23558">
    <property type="entry name" value="TPR_P4H"/>
    <property type="match status" value="1"/>
</dbReference>
<dbReference type="Proteomes" id="UP000271889">
    <property type="component" value="Unassembled WGS sequence"/>
</dbReference>
<dbReference type="OrthoDB" id="5850448at2759"/>
<dbReference type="EMBL" id="UYRV01129375">
    <property type="protein sequence ID" value="VDN36498.1"/>
    <property type="molecule type" value="Genomic_DNA"/>
</dbReference>
<keyword evidence="3" id="KW-1185">Reference proteome</keyword>
<dbReference type="SUPFAM" id="SSF48452">
    <property type="entry name" value="TPR-like"/>
    <property type="match status" value="1"/>
</dbReference>
<gene>
    <name evidence="2" type="ORF">CGOC_LOCUS13224</name>
</gene>
<proteinExistence type="predicted"/>
<sequence length="145" mass="17066">MLQTSQKIFLILAGDCFDIARAAYNDEDHYHVIMWMEEARRRLYHETVKTADLEQIMEFMSYSLYKQGNLKHALQMVEELYQINPNHPRAKGNIKWYEGLLREEGIKKADMRRSLGRIKNERPDSALGNKERSMCEALCRSEVPV</sequence>
<dbReference type="FunFam" id="1.25.40.10:FF:000006">
    <property type="entry name" value="Prolyl 4-hydroxylase subunit alpha 2"/>
    <property type="match status" value="1"/>
</dbReference>
<dbReference type="AlphaFoldDB" id="A0A3P7NLM4"/>
<name>A0A3P7NLM4_CYLGO</name>
<dbReference type="Gene3D" id="1.25.40.10">
    <property type="entry name" value="Tetratricopeptide repeat domain"/>
    <property type="match status" value="1"/>
</dbReference>
<dbReference type="InterPro" id="IPR059068">
    <property type="entry name" value="TPR_P4H"/>
</dbReference>